<evidence type="ECO:0000313" key="1">
    <source>
        <dbReference type="EMBL" id="WND01707.1"/>
    </source>
</evidence>
<organism evidence="1 2">
    <name type="scientific">Temperatibacter marinus</name>
    <dbReference type="NCBI Taxonomy" id="1456591"/>
    <lineage>
        <taxon>Bacteria</taxon>
        <taxon>Pseudomonadati</taxon>
        <taxon>Pseudomonadota</taxon>
        <taxon>Alphaproteobacteria</taxon>
        <taxon>Kordiimonadales</taxon>
        <taxon>Temperatibacteraceae</taxon>
        <taxon>Temperatibacter</taxon>
    </lineage>
</organism>
<gene>
    <name evidence="1" type="ORF">QGN29_09085</name>
</gene>
<keyword evidence="2" id="KW-1185">Reference proteome</keyword>
<name>A0AA52EFR0_9PROT</name>
<dbReference type="RefSeq" id="WP_310797536.1">
    <property type="nucleotide sequence ID" value="NZ_CP123872.1"/>
</dbReference>
<dbReference type="EMBL" id="CP123872">
    <property type="protein sequence ID" value="WND01707.1"/>
    <property type="molecule type" value="Genomic_DNA"/>
</dbReference>
<evidence type="ECO:0000313" key="2">
    <source>
        <dbReference type="Proteomes" id="UP001268683"/>
    </source>
</evidence>
<dbReference type="Proteomes" id="UP001268683">
    <property type="component" value="Chromosome"/>
</dbReference>
<proteinExistence type="predicted"/>
<accession>A0AA52EFR0</accession>
<dbReference type="KEGG" id="tmk:QGN29_09085"/>
<sequence length="337" mass="39186">MANIRQAMKSEMQEIQNFLHQYWRKNFILARDNDLFEWQHHTINSDLLNFIIARDPQNDLIGILGFIPSTQYSSQSERVTLWLTTWKVKPTAPSLTGMQMLQYIAKIIPHSSIGGVGMSLDVAPLYKALKYEIGTLNHWYIFAHPNQASIYPIDNNTVNSLKEDHEIHTKSFIELTQDTLGDSQVFNENNSYKNAVYLINRYLKHPTYTYQIWQLEHNNHAGLIVTRKIKTEKFTVMRIIDFVGDALSLLAAPVYLRPMMQKNDISYVDFYEYGLPADILNQAGFSLKDRGADRIIPDHFEPFEYKNIDIHFIFKSHEKIDTPYCLFKGDGDQDRPS</sequence>
<reference evidence="1" key="1">
    <citation type="submission" date="2023-04" db="EMBL/GenBank/DDBJ databases">
        <title>Complete genome sequence of Temperatibacter marinus.</title>
        <authorList>
            <person name="Rong J.-C."/>
            <person name="Yi M.-L."/>
            <person name="Zhao Q."/>
        </authorList>
    </citation>
    <scope>NUCLEOTIDE SEQUENCE</scope>
    <source>
        <strain evidence="1">NBRC 110045</strain>
    </source>
</reference>
<protein>
    <submittedName>
        <fullName evidence="1">Uncharacterized protein</fullName>
    </submittedName>
</protein>
<dbReference type="AlphaFoldDB" id="A0AA52EFR0"/>